<evidence type="ECO:0000256" key="3">
    <source>
        <dbReference type="RuleBase" id="RU361196"/>
    </source>
</evidence>
<dbReference type="InterPro" id="IPR052046">
    <property type="entry name" value="GH57_Enzymes"/>
</dbReference>
<dbReference type="PANTHER" id="PTHR36306">
    <property type="entry name" value="ALPHA-AMYLASE-RELATED-RELATED"/>
    <property type="match status" value="1"/>
</dbReference>
<reference evidence="5 6" key="1">
    <citation type="submission" date="2020-08" db="EMBL/GenBank/DDBJ databases">
        <title>Genome sequencing of Purple Non-Sulfur Bacteria from various extreme environments.</title>
        <authorList>
            <person name="Mayer M."/>
        </authorList>
    </citation>
    <scope>NUCLEOTIDE SEQUENCE [LARGE SCALE GENOMIC DNA]</scope>
    <source>
        <strain evidence="5 6">2761</strain>
    </source>
</reference>
<evidence type="ECO:0000256" key="2">
    <source>
        <dbReference type="ARBA" id="ARBA00023277"/>
    </source>
</evidence>
<dbReference type="GO" id="GO:0003824">
    <property type="term" value="F:catalytic activity"/>
    <property type="evidence" value="ECO:0007669"/>
    <property type="project" value="InterPro"/>
</dbReference>
<dbReference type="GO" id="GO:0005975">
    <property type="term" value="P:carbohydrate metabolic process"/>
    <property type="evidence" value="ECO:0007669"/>
    <property type="project" value="InterPro"/>
</dbReference>
<dbReference type="AlphaFoldDB" id="A0A840GCR0"/>
<organism evidence="5 6">
    <name type="scientific">Rhodocyclus tenuis</name>
    <name type="common">Rhodospirillum tenue</name>
    <dbReference type="NCBI Taxonomy" id="1066"/>
    <lineage>
        <taxon>Bacteria</taxon>
        <taxon>Pseudomonadati</taxon>
        <taxon>Pseudomonadota</taxon>
        <taxon>Betaproteobacteria</taxon>
        <taxon>Rhodocyclales</taxon>
        <taxon>Rhodocyclaceae</taxon>
        <taxon>Rhodocyclus</taxon>
    </lineage>
</organism>
<evidence type="ECO:0000256" key="1">
    <source>
        <dbReference type="ARBA" id="ARBA00006821"/>
    </source>
</evidence>
<keyword evidence="2 3" id="KW-0119">Carbohydrate metabolism</keyword>
<dbReference type="InterPro" id="IPR004300">
    <property type="entry name" value="Glyco_hydro_57_N"/>
</dbReference>
<sequence length="548" mass="61367">MISLAFLWHMHQPDYRRPVTGEFFEPWVLLHGIKDYTDMAAHLERHPQMHCTVNFVPVLLDQIDDYCEQFHTGQWRDQLLAVAACADPEMLSAEQRSWITGIAFRCHQPTMLEPFAPYRRLRDLYRRLREIGEDTERYLAGSYYSDLAVWYLLAWCGETLRREQQVIPELMARGGGFSLADRQRLLSVLGETFAGLIPRWRALGESGQIELSCSPQAHPLSPLLIDFASAREAWPDCPLPAAPSYPGGRNRVAAQLDEAIASHGARFGVAPQGLWPAEGALSAPFLEQISERPLRWTASSAAVLFNSAGAAADIYRPWRLAGSELSLFFRDEHISDLIGFEYARWHGRDAASHFVGEVERVGGEHPDGVVCVILDGENAWETYPYNGWHFFEDLYGALATHPAIRTVSMATASVEQRERCKTLPKFAAGSWVYGTFSTWIGDPAKNRAWDLLCEAKHSADLVLGSGRLDAAETAAVKARLTVCESSDWFWWFGDYNPGEAVASFDALFRDNLRDLYRLLKLPAPAALEQSISSGQGSPEASGTMRRAN</sequence>
<dbReference type="InterPro" id="IPR027291">
    <property type="entry name" value="Glyco_hydro_38_N_sf"/>
</dbReference>
<feature type="domain" description="Glycoside hydrolase family 57 N-terminal" evidence="4">
    <location>
        <begin position="5"/>
        <end position="412"/>
    </location>
</feature>
<evidence type="ECO:0000259" key="4">
    <source>
        <dbReference type="Pfam" id="PF03065"/>
    </source>
</evidence>
<dbReference type="Gene3D" id="3.20.110.10">
    <property type="entry name" value="Glycoside hydrolase 38, N terminal domain"/>
    <property type="match status" value="1"/>
</dbReference>
<dbReference type="CDD" id="cd10796">
    <property type="entry name" value="GH57N_APU"/>
    <property type="match status" value="1"/>
</dbReference>
<protein>
    <submittedName>
        <fullName evidence="5">Alpha-amylase/alpha-mannosidase (GH57 family)</fullName>
    </submittedName>
</protein>
<evidence type="ECO:0000313" key="5">
    <source>
        <dbReference type="EMBL" id="MBB4248428.1"/>
    </source>
</evidence>
<gene>
    <name evidence="5" type="ORF">GGD90_002820</name>
</gene>
<name>A0A840GCR0_RHOTE</name>
<dbReference type="RefSeq" id="WP_228273700.1">
    <property type="nucleotide sequence ID" value="NZ_JACIGE010000011.1"/>
</dbReference>
<dbReference type="Proteomes" id="UP000587070">
    <property type="component" value="Unassembled WGS sequence"/>
</dbReference>
<evidence type="ECO:0000313" key="6">
    <source>
        <dbReference type="Proteomes" id="UP000587070"/>
    </source>
</evidence>
<proteinExistence type="inferred from homology"/>
<accession>A0A840GCR0</accession>
<comment type="caution">
    <text evidence="5">The sequence shown here is derived from an EMBL/GenBank/DDBJ whole genome shotgun (WGS) entry which is preliminary data.</text>
</comment>
<dbReference type="PANTHER" id="PTHR36306:SF1">
    <property type="entry name" value="ALPHA-AMYLASE-RELATED"/>
    <property type="match status" value="1"/>
</dbReference>
<dbReference type="InterPro" id="IPR011330">
    <property type="entry name" value="Glyco_hydro/deAcase_b/a-brl"/>
</dbReference>
<dbReference type="EMBL" id="JACIGE010000011">
    <property type="protein sequence ID" value="MBB4248428.1"/>
    <property type="molecule type" value="Genomic_DNA"/>
</dbReference>
<comment type="similarity">
    <text evidence="1 3">Belongs to the glycosyl hydrolase 57 family.</text>
</comment>
<keyword evidence="6" id="KW-1185">Reference proteome</keyword>
<dbReference type="Pfam" id="PF03065">
    <property type="entry name" value="Glyco_hydro_57"/>
    <property type="match status" value="1"/>
</dbReference>
<dbReference type="SUPFAM" id="SSF88713">
    <property type="entry name" value="Glycoside hydrolase/deacetylase"/>
    <property type="match status" value="1"/>
</dbReference>